<organism evidence="4 5">
    <name type="scientific">Dentipellis fragilis</name>
    <dbReference type="NCBI Taxonomy" id="205917"/>
    <lineage>
        <taxon>Eukaryota</taxon>
        <taxon>Fungi</taxon>
        <taxon>Dikarya</taxon>
        <taxon>Basidiomycota</taxon>
        <taxon>Agaricomycotina</taxon>
        <taxon>Agaricomycetes</taxon>
        <taxon>Russulales</taxon>
        <taxon>Hericiaceae</taxon>
        <taxon>Dentipellis</taxon>
    </lineage>
</organism>
<dbReference type="Gene3D" id="3.10.110.10">
    <property type="entry name" value="Ubiquitin Conjugating Enzyme"/>
    <property type="match status" value="1"/>
</dbReference>
<protein>
    <recommendedName>
        <fullName evidence="3">UBC core domain-containing protein</fullName>
    </recommendedName>
</protein>
<dbReference type="InterPro" id="IPR045338">
    <property type="entry name" value="DUF6535"/>
</dbReference>
<accession>A0A4Y9YJ23</accession>
<sequence length="1017" mass="112972">MNSRGAGSSTALRRLMTEYKQLTSGGSPDGMFTAGPVSEADFFTWEALIVGPKDTPPRPHPRPPRAAAGAATAAQEGGVFAAKLTFVSAFPFPRTAPADCRLHSPQAAGRRISLYLCSISISDTERACVCVRALEPGAERREGHSERHLYARRCVRFILPVPLRHTSDLSCASIFYRPPSDRIPRQRQRHPPNTPRHATPVTPAHADRGAEPNLESGANIDCCKLYRDNRAYYSDAGLMDPSNSMPGDIEKQEPAAYDEDDSILDPAKESRRDAEYREQTGLLWSNYVKLAERRDKAVTTAWTNDMNGVVIFAGLYSAALTAFLVESYQSLQEDPADTSVVLLRQTVFLLAQISQQLSPIATIVQQWAGYRMQVFQKFDNPIECSRIRQYLYEGTARWNLNVVIETIPGLIHMALFLFFIGLADFLFSLDRVVASITSTLMLITVILYLGSTGLPLLSPQSPYQTPLSNILWWLSRKARTGDKGKSQLSTNMFDGRTQMAMEVSSGRAQRDARALRWFVTSPMDGAEFELFVNSISASVDSARGRQIWNRVARMHIPRERILTTGISGSFITHPVDDLTGRLGRFLQSCIGQSALDDATRQRRTRAGTNAVLSLMFAGGAKWDDVATGRWGLLLRSPTMARALVYLASVDTSGDNSFSDLDGTNAARRVCMSIITVSKTIAKQNAIRRRAGEALVIMDLIYDKQTSRSVQERFRDDMEALSSADSSLRKGLENTLILKFSQHRPSDTALLEKDVRAKLTYARGLLDHDPIAAYALLGDGIQTCMPYRPDLLDTIGPLTQNLIQHIPGSVVDTTDSTTHHRNMGLLLRHLFPPSMLARSVHLGVDQLQEYLNDTSQRQMPPKARIIPDSDYRDIGTWIPMQHALLLDLQEGGMVYGILLLVSTVQKTMPLTQEAEALYMKTFHVITSDWVKYKQSENTHLCLVDLLQILLELSRLPSTDTPTIPDTFLDALAVLMVNVLSGAESPHAVRARKILTIEVSLHPNRNRCLEECLQKLGGP</sequence>
<feature type="region of interest" description="Disordered" evidence="1">
    <location>
        <begin position="180"/>
        <end position="213"/>
    </location>
</feature>
<keyword evidence="2" id="KW-0812">Transmembrane</keyword>
<dbReference type="SUPFAM" id="SSF54495">
    <property type="entry name" value="UBC-like"/>
    <property type="match status" value="1"/>
</dbReference>
<dbReference type="Proteomes" id="UP000298327">
    <property type="component" value="Unassembled WGS sequence"/>
</dbReference>
<dbReference type="InterPro" id="IPR000608">
    <property type="entry name" value="UBC"/>
</dbReference>
<dbReference type="AlphaFoldDB" id="A0A4Y9YJ23"/>
<evidence type="ECO:0000256" key="2">
    <source>
        <dbReference type="SAM" id="Phobius"/>
    </source>
</evidence>
<evidence type="ECO:0000313" key="5">
    <source>
        <dbReference type="Proteomes" id="UP000298327"/>
    </source>
</evidence>
<name>A0A4Y9YJ23_9AGAM</name>
<feature type="domain" description="UBC core" evidence="3">
    <location>
        <begin position="10"/>
        <end position="199"/>
    </location>
</feature>
<evidence type="ECO:0000259" key="3">
    <source>
        <dbReference type="PROSITE" id="PS50127"/>
    </source>
</evidence>
<dbReference type="Pfam" id="PF20153">
    <property type="entry name" value="DUF6535"/>
    <property type="match status" value="2"/>
</dbReference>
<gene>
    <name evidence="4" type="ORF">EVG20_g6993</name>
</gene>
<evidence type="ECO:0000313" key="4">
    <source>
        <dbReference type="EMBL" id="TFY61607.1"/>
    </source>
</evidence>
<keyword evidence="2" id="KW-1133">Transmembrane helix</keyword>
<feature type="transmembrane region" description="Helical" evidence="2">
    <location>
        <begin position="439"/>
        <end position="457"/>
    </location>
</feature>
<reference evidence="4 5" key="1">
    <citation type="submission" date="2019-02" db="EMBL/GenBank/DDBJ databases">
        <title>Genome sequencing of the rare red list fungi Dentipellis fragilis.</title>
        <authorList>
            <person name="Buettner E."/>
            <person name="Kellner H."/>
        </authorList>
    </citation>
    <scope>NUCLEOTIDE SEQUENCE [LARGE SCALE GENOMIC DNA]</scope>
    <source>
        <strain evidence="4 5">DSM 105465</strain>
    </source>
</reference>
<proteinExistence type="predicted"/>
<dbReference type="PROSITE" id="PS50127">
    <property type="entry name" value="UBC_2"/>
    <property type="match status" value="1"/>
</dbReference>
<evidence type="ECO:0000256" key="1">
    <source>
        <dbReference type="SAM" id="MobiDB-lite"/>
    </source>
</evidence>
<dbReference type="EMBL" id="SEOQ01000501">
    <property type="protein sequence ID" value="TFY61607.1"/>
    <property type="molecule type" value="Genomic_DNA"/>
</dbReference>
<dbReference type="OrthoDB" id="3219854at2759"/>
<dbReference type="STRING" id="205917.A0A4Y9YJ23"/>
<feature type="transmembrane region" description="Helical" evidence="2">
    <location>
        <begin position="409"/>
        <end position="427"/>
    </location>
</feature>
<dbReference type="InterPro" id="IPR016135">
    <property type="entry name" value="UBQ-conjugating_enzyme/RWD"/>
</dbReference>
<keyword evidence="5" id="KW-1185">Reference proteome</keyword>
<feature type="region of interest" description="Disordered" evidence="1">
    <location>
        <begin position="52"/>
        <end position="72"/>
    </location>
</feature>
<comment type="caution">
    <text evidence="4">The sequence shown here is derived from an EMBL/GenBank/DDBJ whole genome shotgun (WGS) entry which is preliminary data.</text>
</comment>
<keyword evidence="2" id="KW-0472">Membrane</keyword>